<reference evidence="1" key="1">
    <citation type="submission" date="2020-05" db="EMBL/GenBank/DDBJ databases">
        <title>Large-scale comparative analyses of tick genomes elucidate their genetic diversity and vector capacities.</title>
        <authorList>
            <person name="Jia N."/>
            <person name="Wang J."/>
            <person name="Shi W."/>
            <person name="Du L."/>
            <person name="Sun Y."/>
            <person name="Zhan W."/>
            <person name="Jiang J."/>
            <person name="Wang Q."/>
            <person name="Zhang B."/>
            <person name="Ji P."/>
            <person name="Sakyi L.B."/>
            <person name="Cui X."/>
            <person name="Yuan T."/>
            <person name="Jiang B."/>
            <person name="Yang W."/>
            <person name="Lam T.T.-Y."/>
            <person name="Chang Q."/>
            <person name="Ding S."/>
            <person name="Wang X."/>
            <person name="Zhu J."/>
            <person name="Ruan X."/>
            <person name="Zhao L."/>
            <person name="Wei J."/>
            <person name="Que T."/>
            <person name="Du C."/>
            <person name="Cheng J."/>
            <person name="Dai P."/>
            <person name="Han X."/>
            <person name="Huang E."/>
            <person name="Gao Y."/>
            <person name="Liu J."/>
            <person name="Shao H."/>
            <person name="Ye R."/>
            <person name="Li L."/>
            <person name="Wei W."/>
            <person name="Wang X."/>
            <person name="Wang C."/>
            <person name="Yang T."/>
            <person name="Huo Q."/>
            <person name="Li W."/>
            <person name="Guo W."/>
            <person name="Chen H."/>
            <person name="Zhou L."/>
            <person name="Ni X."/>
            <person name="Tian J."/>
            <person name="Zhou Y."/>
            <person name="Sheng Y."/>
            <person name="Liu T."/>
            <person name="Pan Y."/>
            <person name="Xia L."/>
            <person name="Li J."/>
            <person name="Zhao F."/>
            <person name="Cao W."/>
        </authorList>
    </citation>
    <scope>NUCLEOTIDE SEQUENCE</scope>
    <source>
        <strain evidence="1">Hyas-2018</strain>
    </source>
</reference>
<name>A0ACB7TLX8_HYAAI</name>
<organism evidence="1 2">
    <name type="scientific">Hyalomma asiaticum</name>
    <name type="common">Tick</name>
    <dbReference type="NCBI Taxonomy" id="266040"/>
    <lineage>
        <taxon>Eukaryota</taxon>
        <taxon>Metazoa</taxon>
        <taxon>Ecdysozoa</taxon>
        <taxon>Arthropoda</taxon>
        <taxon>Chelicerata</taxon>
        <taxon>Arachnida</taxon>
        <taxon>Acari</taxon>
        <taxon>Parasitiformes</taxon>
        <taxon>Ixodida</taxon>
        <taxon>Ixodoidea</taxon>
        <taxon>Ixodidae</taxon>
        <taxon>Hyalomminae</taxon>
        <taxon>Hyalomma</taxon>
    </lineage>
</organism>
<evidence type="ECO:0000313" key="2">
    <source>
        <dbReference type="Proteomes" id="UP000821845"/>
    </source>
</evidence>
<evidence type="ECO:0000313" key="1">
    <source>
        <dbReference type="EMBL" id="KAH6947805.1"/>
    </source>
</evidence>
<sequence length="166" mass="18955">MQPPKKISKKASAKKLLDYEARFAELHSKALALGLSPKELYELPSVKSLQRVGTSHSLPRLLSHLAGFIRTAKPPRRCVRFLFAFLVIVVVFQSWYHSLHTQKGWVSLLVERNKLESEQCIVDMPAKMQNALMPPVDCDICKDLKKVPRKSSLSRYDFETKQVFCA</sequence>
<protein>
    <submittedName>
        <fullName evidence="1">Uncharacterized protein</fullName>
    </submittedName>
</protein>
<comment type="caution">
    <text evidence="1">The sequence shown here is derived from an EMBL/GenBank/DDBJ whole genome shotgun (WGS) entry which is preliminary data.</text>
</comment>
<proteinExistence type="predicted"/>
<keyword evidence="2" id="KW-1185">Reference proteome</keyword>
<accession>A0ACB7TLX8</accession>
<dbReference type="EMBL" id="CM023481">
    <property type="protein sequence ID" value="KAH6947805.1"/>
    <property type="molecule type" value="Genomic_DNA"/>
</dbReference>
<gene>
    <name evidence="1" type="ORF">HPB50_021445</name>
</gene>
<dbReference type="Proteomes" id="UP000821845">
    <property type="component" value="Chromosome 1"/>
</dbReference>